<sequence length="233" mass="23836">MSLSQFFGILLCGATALAASTTSSPGAVDVKTAATNLVGEIRTLSQKAKNGMVLSTLLQASLGVQAEAANLIQQLPGDVSQCETSLVIKMAAAGTGSHEVLTLLLADDALSVLNGRLSLSLTFLEHVAQQLEDELSLSNDVGAQLSAVVFGTNATASIAKTADAVVTEVVSLVNSDTKEVRRQLGPWSLGNGWSVGTSGATWTSSSGRSSFNVKPTYSSGSGFGGSAGFTFKF</sequence>
<comment type="caution">
    <text evidence="2">The sequence shown here is derived from an EMBL/GenBank/DDBJ whole genome shotgun (WGS) entry which is preliminary data.</text>
</comment>
<evidence type="ECO:0000313" key="2">
    <source>
        <dbReference type="EMBL" id="KAK7092569.1"/>
    </source>
</evidence>
<organism evidence="2 3">
    <name type="scientific">Littorina saxatilis</name>
    <dbReference type="NCBI Taxonomy" id="31220"/>
    <lineage>
        <taxon>Eukaryota</taxon>
        <taxon>Metazoa</taxon>
        <taxon>Spiralia</taxon>
        <taxon>Lophotrochozoa</taxon>
        <taxon>Mollusca</taxon>
        <taxon>Gastropoda</taxon>
        <taxon>Caenogastropoda</taxon>
        <taxon>Littorinimorpha</taxon>
        <taxon>Littorinoidea</taxon>
        <taxon>Littorinidae</taxon>
        <taxon>Littorina</taxon>
    </lineage>
</organism>
<gene>
    <name evidence="2" type="ORF">V1264_008295</name>
</gene>
<feature type="signal peptide" evidence="1">
    <location>
        <begin position="1"/>
        <end position="18"/>
    </location>
</feature>
<protein>
    <submittedName>
        <fullName evidence="2">Uncharacterized protein</fullName>
    </submittedName>
</protein>
<evidence type="ECO:0000256" key="1">
    <source>
        <dbReference type="SAM" id="SignalP"/>
    </source>
</evidence>
<name>A0AAN9G2K5_9CAEN</name>
<evidence type="ECO:0000313" key="3">
    <source>
        <dbReference type="Proteomes" id="UP001374579"/>
    </source>
</evidence>
<proteinExistence type="predicted"/>
<accession>A0AAN9G2K5</accession>
<keyword evidence="3" id="KW-1185">Reference proteome</keyword>
<feature type="chain" id="PRO_5042984744" evidence="1">
    <location>
        <begin position="19"/>
        <end position="233"/>
    </location>
</feature>
<dbReference type="AlphaFoldDB" id="A0AAN9G2K5"/>
<reference evidence="2 3" key="1">
    <citation type="submission" date="2024-02" db="EMBL/GenBank/DDBJ databases">
        <title>Chromosome-scale genome assembly of the rough periwinkle Littorina saxatilis.</title>
        <authorList>
            <person name="De Jode A."/>
            <person name="Faria R."/>
            <person name="Formenti G."/>
            <person name="Sims Y."/>
            <person name="Smith T.P."/>
            <person name="Tracey A."/>
            <person name="Wood J.M.D."/>
            <person name="Zagrodzka Z.B."/>
            <person name="Johannesson K."/>
            <person name="Butlin R.K."/>
            <person name="Leder E.H."/>
        </authorList>
    </citation>
    <scope>NUCLEOTIDE SEQUENCE [LARGE SCALE GENOMIC DNA]</scope>
    <source>
        <strain evidence="2">Snail1</strain>
        <tissue evidence="2">Muscle</tissue>
    </source>
</reference>
<dbReference type="Proteomes" id="UP001374579">
    <property type="component" value="Unassembled WGS sequence"/>
</dbReference>
<dbReference type="EMBL" id="JBAMIC010000021">
    <property type="protein sequence ID" value="KAK7092569.1"/>
    <property type="molecule type" value="Genomic_DNA"/>
</dbReference>
<keyword evidence="1" id="KW-0732">Signal</keyword>